<sequence length="149" mass="16374">MSLKSLKESSCKSEGEKSRRRDLRVLMRRPGQVKRTTPFIRQQGLPWSFAPQSDSCCLQDLRQESQNFLQSVPAHATLVQSSGTVRQAPGSVTNHPLIWGAWHCEAASSAISDVASALIVDSPSLRFRLSPRRTCIVGPCAWKNGARGA</sequence>
<dbReference type="EMBL" id="JAWDGP010003645">
    <property type="protein sequence ID" value="KAK3772238.1"/>
    <property type="molecule type" value="Genomic_DNA"/>
</dbReference>
<protein>
    <submittedName>
        <fullName evidence="2">Uncharacterized protein</fullName>
    </submittedName>
</protein>
<accession>A0AAE0ZMM7</accession>
<evidence type="ECO:0000256" key="1">
    <source>
        <dbReference type="SAM" id="MobiDB-lite"/>
    </source>
</evidence>
<name>A0AAE0ZMM7_9GAST</name>
<reference evidence="2" key="1">
    <citation type="journal article" date="2023" name="G3 (Bethesda)">
        <title>A reference genome for the long-term kleptoplast-retaining sea slug Elysia crispata morphotype clarki.</title>
        <authorList>
            <person name="Eastman K.E."/>
            <person name="Pendleton A.L."/>
            <person name="Shaikh M.A."/>
            <person name="Suttiyut T."/>
            <person name="Ogas R."/>
            <person name="Tomko P."/>
            <person name="Gavelis G."/>
            <person name="Widhalm J.R."/>
            <person name="Wisecaver J.H."/>
        </authorList>
    </citation>
    <scope>NUCLEOTIDE SEQUENCE</scope>
    <source>
        <strain evidence="2">ECLA1</strain>
    </source>
</reference>
<feature type="region of interest" description="Disordered" evidence="1">
    <location>
        <begin position="1"/>
        <end position="23"/>
    </location>
</feature>
<comment type="caution">
    <text evidence="2">The sequence shown here is derived from an EMBL/GenBank/DDBJ whole genome shotgun (WGS) entry which is preliminary data.</text>
</comment>
<dbReference type="AlphaFoldDB" id="A0AAE0ZMM7"/>
<keyword evidence="3" id="KW-1185">Reference proteome</keyword>
<gene>
    <name evidence="2" type="ORF">RRG08_046824</name>
</gene>
<evidence type="ECO:0000313" key="2">
    <source>
        <dbReference type="EMBL" id="KAK3772238.1"/>
    </source>
</evidence>
<evidence type="ECO:0000313" key="3">
    <source>
        <dbReference type="Proteomes" id="UP001283361"/>
    </source>
</evidence>
<organism evidence="2 3">
    <name type="scientific">Elysia crispata</name>
    <name type="common">lettuce slug</name>
    <dbReference type="NCBI Taxonomy" id="231223"/>
    <lineage>
        <taxon>Eukaryota</taxon>
        <taxon>Metazoa</taxon>
        <taxon>Spiralia</taxon>
        <taxon>Lophotrochozoa</taxon>
        <taxon>Mollusca</taxon>
        <taxon>Gastropoda</taxon>
        <taxon>Heterobranchia</taxon>
        <taxon>Euthyneura</taxon>
        <taxon>Panpulmonata</taxon>
        <taxon>Sacoglossa</taxon>
        <taxon>Placobranchoidea</taxon>
        <taxon>Plakobranchidae</taxon>
        <taxon>Elysia</taxon>
    </lineage>
</organism>
<dbReference type="Proteomes" id="UP001283361">
    <property type="component" value="Unassembled WGS sequence"/>
</dbReference>
<proteinExistence type="predicted"/>